<dbReference type="Proteomes" id="UP001500936">
    <property type="component" value="Unassembled WGS sequence"/>
</dbReference>
<proteinExistence type="predicted"/>
<evidence type="ECO:0000256" key="1">
    <source>
        <dbReference type="SAM" id="SignalP"/>
    </source>
</evidence>
<gene>
    <name evidence="2" type="ORF">GCM10023187_50590</name>
</gene>
<name>A0ABP8KWU4_9BACT</name>
<keyword evidence="1" id="KW-0732">Signal</keyword>
<protein>
    <submittedName>
        <fullName evidence="2">Uncharacterized protein</fullName>
    </submittedName>
</protein>
<comment type="caution">
    <text evidence="2">The sequence shown here is derived from an EMBL/GenBank/DDBJ whole genome shotgun (WGS) entry which is preliminary data.</text>
</comment>
<sequence length="103" mass="11715">MIRTLSVLLISLAGLLSLPGPAKSGTPLLLTTDREADIRTDRAIAGKLRVDVTYSIRNYKHPNKAAMARRWEPETIIPLQMGFSRRITIGDYQRPLVRRMRTR</sequence>
<evidence type="ECO:0000313" key="3">
    <source>
        <dbReference type="Proteomes" id="UP001500936"/>
    </source>
</evidence>
<organism evidence="2 3">
    <name type="scientific">Nibrella viscosa</name>
    <dbReference type="NCBI Taxonomy" id="1084524"/>
    <lineage>
        <taxon>Bacteria</taxon>
        <taxon>Pseudomonadati</taxon>
        <taxon>Bacteroidota</taxon>
        <taxon>Cytophagia</taxon>
        <taxon>Cytophagales</taxon>
        <taxon>Spirosomataceae</taxon>
        <taxon>Nibrella</taxon>
    </lineage>
</organism>
<evidence type="ECO:0000313" key="2">
    <source>
        <dbReference type="EMBL" id="GAA4417780.1"/>
    </source>
</evidence>
<dbReference type="EMBL" id="BAABHB010000015">
    <property type="protein sequence ID" value="GAA4417780.1"/>
    <property type="molecule type" value="Genomic_DNA"/>
</dbReference>
<feature type="chain" id="PRO_5045589626" evidence="1">
    <location>
        <begin position="25"/>
        <end position="103"/>
    </location>
</feature>
<accession>A0ABP8KWU4</accession>
<dbReference type="RefSeq" id="WP_345270841.1">
    <property type="nucleotide sequence ID" value="NZ_BAABHB010000015.1"/>
</dbReference>
<reference evidence="3" key="1">
    <citation type="journal article" date="2019" name="Int. J. Syst. Evol. Microbiol.">
        <title>The Global Catalogue of Microorganisms (GCM) 10K type strain sequencing project: providing services to taxonomists for standard genome sequencing and annotation.</title>
        <authorList>
            <consortium name="The Broad Institute Genomics Platform"/>
            <consortium name="The Broad Institute Genome Sequencing Center for Infectious Disease"/>
            <person name="Wu L."/>
            <person name="Ma J."/>
        </authorList>
    </citation>
    <scope>NUCLEOTIDE SEQUENCE [LARGE SCALE GENOMIC DNA]</scope>
    <source>
        <strain evidence="3">JCM 17925</strain>
    </source>
</reference>
<feature type="signal peptide" evidence="1">
    <location>
        <begin position="1"/>
        <end position="24"/>
    </location>
</feature>
<keyword evidence="3" id="KW-1185">Reference proteome</keyword>